<dbReference type="Proteomes" id="UP000185604">
    <property type="component" value="Unassembled WGS sequence"/>
</dbReference>
<protein>
    <recommendedName>
        <fullName evidence="3">YaaC family protein</fullName>
    </recommendedName>
</protein>
<proteinExistence type="predicted"/>
<dbReference type="AlphaFoldDB" id="A0A7Z1B3Q8"/>
<evidence type="ECO:0000313" key="2">
    <source>
        <dbReference type="Proteomes" id="UP000185604"/>
    </source>
</evidence>
<comment type="caution">
    <text evidence="1">The sequence shown here is derived from an EMBL/GenBank/DDBJ whole genome shotgun (WGS) entry which is preliminary data.</text>
</comment>
<sequence length="325" mass="38505">MQDKGWKDLKLFYSVETAQHFLEMVYKNQGMEDAKKNSYKNGERFIFFLKHAEAFYKQAKIATLEIKPILLFYGMAQLLKACLLTTDPSYPSHTSVLAHGVTTRKRKKQNYRFYEDEVKIQRNGLCMHVIRSLFQLSGLEDERFNMKQLLAKIPEINKVLAFQRKPNPIVKAAVEDRLIELPGETPNAYNMSSKRFIEHIEYHLNWSFCREEKEGIVFSAAHKECRPSTSTTLLYDLEQDRYYFPAERDHFLKLPEILAHYLVAYNLSMIARYETEWWYDLLLQSASDDYVIIQHFLHIVESKFPYYIAELLLQKKENNKKDQLI</sequence>
<organism evidence="1 2">
    <name type="scientific">Bacillus paralicheniformis</name>
    <dbReference type="NCBI Taxonomy" id="1648923"/>
    <lineage>
        <taxon>Bacteria</taxon>
        <taxon>Bacillati</taxon>
        <taxon>Bacillota</taxon>
        <taxon>Bacilli</taxon>
        <taxon>Bacillales</taxon>
        <taxon>Bacillaceae</taxon>
        <taxon>Bacillus</taxon>
    </lineage>
</organism>
<accession>A0A7Z1B3Q8</accession>
<evidence type="ECO:0000313" key="1">
    <source>
        <dbReference type="EMBL" id="OLF93404.1"/>
    </source>
</evidence>
<reference evidence="1 2" key="1">
    <citation type="journal article" date="2016" name="Front. Microbiol.">
        <title>High-Level Heat Resistance of Spores of Bacillus amyloliquefaciens and Bacillus licheniformis Results from the Presence of a spoVA Operon in a Tn1546 Transposon.</title>
        <authorList>
            <person name="Berendsen E.M."/>
            <person name="Koning R.A."/>
            <person name="Boekhorst J."/>
            <person name="de Jong A."/>
            <person name="Kuipers O.P."/>
            <person name="Wells-Bennik M.H."/>
        </authorList>
    </citation>
    <scope>NUCLEOTIDE SEQUENCE [LARGE SCALE GENOMIC DNA]</scope>
    <source>
        <strain evidence="1 2">B4121</strain>
    </source>
</reference>
<gene>
    <name evidence="1" type="ORF">B4121_2254</name>
</gene>
<dbReference type="InterPro" id="IPR026988">
    <property type="entry name" value="YaaC-like"/>
</dbReference>
<name>A0A7Z1B3Q8_9BACI</name>
<evidence type="ECO:0008006" key="3">
    <source>
        <dbReference type="Google" id="ProtNLM"/>
    </source>
</evidence>
<dbReference type="EMBL" id="LKPO01000014">
    <property type="protein sequence ID" value="OLF93404.1"/>
    <property type="molecule type" value="Genomic_DNA"/>
</dbReference>
<dbReference type="GeneID" id="56669693"/>
<dbReference type="Pfam" id="PF14175">
    <property type="entry name" value="YaaC"/>
    <property type="match status" value="1"/>
</dbReference>
<dbReference type="RefSeq" id="WP_075212997.1">
    <property type="nucleotide sequence ID" value="NZ_AP023088.1"/>
</dbReference>